<dbReference type="PANTHER" id="PTHR30303:SF4">
    <property type="entry name" value="HYDROGENASE EXPRESSION_FORMATION PROTEIN HYPE"/>
    <property type="match status" value="1"/>
</dbReference>
<comment type="similarity">
    <text evidence="1">Belongs to the HypE family.</text>
</comment>
<evidence type="ECO:0000259" key="2">
    <source>
        <dbReference type="Pfam" id="PF00586"/>
    </source>
</evidence>
<accession>A0ABD5R782</accession>
<dbReference type="AlphaFoldDB" id="A0ABD5R782"/>
<dbReference type="Gene3D" id="3.90.650.10">
    <property type="entry name" value="PurM-like C-terminal domain"/>
    <property type="match status" value="1"/>
</dbReference>
<dbReference type="SUPFAM" id="SSF56042">
    <property type="entry name" value="PurM C-terminal domain-like"/>
    <property type="match status" value="1"/>
</dbReference>
<dbReference type="PANTHER" id="PTHR30303">
    <property type="entry name" value="HYDROGENASE ISOENZYMES FORMATION PROTEIN HYPE"/>
    <property type="match status" value="1"/>
</dbReference>
<dbReference type="CDD" id="cd06061">
    <property type="entry name" value="PurM-like1"/>
    <property type="match status" value="1"/>
</dbReference>
<feature type="domain" description="PurM-like N-terminal" evidence="2">
    <location>
        <begin position="32"/>
        <end position="135"/>
    </location>
</feature>
<dbReference type="InterPro" id="IPR036676">
    <property type="entry name" value="PurM-like_C_sf"/>
</dbReference>
<evidence type="ECO:0000256" key="1">
    <source>
        <dbReference type="ARBA" id="ARBA00006243"/>
    </source>
</evidence>
<dbReference type="InterPro" id="IPR016188">
    <property type="entry name" value="PurM-like_N"/>
</dbReference>
<dbReference type="InterPro" id="IPR036921">
    <property type="entry name" value="PurM-like_N_sf"/>
</dbReference>
<protein>
    <submittedName>
        <fullName evidence="4">AIR synthase family protein</fullName>
    </submittedName>
</protein>
<name>A0ABD5R782_9EURY</name>
<reference evidence="4 5" key="1">
    <citation type="journal article" date="2019" name="Int. J. Syst. Evol. Microbiol.">
        <title>The Global Catalogue of Microorganisms (GCM) 10K type strain sequencing project: providing services to taxonomists for standard genome sequencing and annotation.</title>
        <authorList>
            <consortium name="The Broad Institute Genomics Platform"/>
            <consortium name="The Broad Institute Genome Sequencing Center for Infectious Disease"/>
            <person name="Wu L."/>
            <person name="Ma J."/>
        </authorList>
    </citation>
    <scope>NUCLEOTIDE SEQUENCE [LARGE SCALE GENOMIC DNA]</scope>
    <source>
        <strain evidence="4 5">CGMCC 1.12237</strain>
    </source>
</reference>
<evidence type="ECO:0000313" key="4">
    <source>
        <dbReference type="EMBL" id="MFC5365916.1"/>
    </source>
</evidence>
<dbReference type="InterPro" id="IPR010918">
    <property type="entry name" value="PurM-like_C_dom"/>
</dbReference>
<dbReference type="Pfam" id="PF02769">
    <property type="entry name" value="AIRS_C"/>
    <property type="match status" value="1"/>
</dbReference>
<sequence length="336" mass="34952">MSGKLTPDDLARYVFARTGAPDDRVRVGPSFGEDAAAIDLDAGTLVVSTDPISLAADRIGTLAMNVAANDVAASGGVPSFVTSTILLPDLDPDLVESITDQLDREGKRLGVAIVGGHTESVPALERPLLSLTCMGPADRYVPTGGAEVGDSVLLTKGAGIEATAVLATDFRDRIEQAGTTDPTVFERAESFFGDLSVMPESAVLSPVAAAMHDPTEGGVVAGLVELARASEVVLDVERDAVPIREETRLLCDAVGVDPLRVLGSGALAVTVPAEETDAALTALDDDGIEASEIGRVRDPASVADPETEADTDSAGLLLDEAFVTEVPRDEMYRLWE</sequence>
<organism evidence="4 5">
    <name type="scientific">Salinirubrum litoreum</name>
    <dbReference type="NCBI Taxonomy" id="1126234"/>
    <lineage>
        <taxon>Archaea</taxon>
        <taxon>Methanobacteriati</taxon>
        <taxon>Methanobacteriota</taxon>
        <taxon>Stenosarchaea group</taxon>
        <taxon>Halobacteria</taxon>
        <taxon>Halobacteriales</taxon>
        <taxon>Haloferacaceae</taxon>
        <taxon>Salinirubrum</taxon>
    </lineage>
</organism>
<dbReference type="SUPFAM" id="SSF55326">
    <property type="entry name" value="PurM N-terminal domain-like"/>
    <property type="match status" value="1"/>
</dbReference>
<evidence type="ECO:0000313" key="5">
    <source>
        <dbReference type="Proteomes" id="UP001596201"/>
    </source>
</evidence>
<dbReference type="Proteomes" id="UP001596201">
    <property type="component" value="Unassembled WGS sequence"/>
</dbReference>
<dbReference type="Pfam" id="PF00586">
    <property type="entry name" value="AIRS"/>
    <property type="match status" value="1"/>
</dbReference>
<dbReference type="Gene3D" id="3.30.1330.10">
    <property type="entry name" value="PurM-like, N-terminal domain"/>
    <property type="match status" value="1"/>
</dbReference>
<dbReference type="PIRSF" id="PIRSF005644">
    <property type="entry name" value="Hdrgns_mtr_HypE"/>
    <property type="match status" value="1"/>
</dbReference>
<dbReference type="EMBL" id="JBHSKX010000001">
    <property type="protein sequence ID" value="MFC5365916.1"/>
    <property type="molecule type" value="Genomic_DNA"/>
</dbReference>
<proteinExistence type="inferred from homology"/>
<evidence type="ECO:0000259" key="3">
    <source>
        <dbReference type="Pfam" id="PF02769"/>
    </source>
</evidence>
<gene>
    <name evidence="4" type="ORF">ACFPJ5_03135</name>
</gene>
<dbReference type="InterPro" id="IPR011854">
    <property type="entry name" value="HypE"/>
</dbReference>
<keyword evidence="5" id="KW-1185">Reference proteome</keyword>
<comment type="caution">
    <text evidence="4">The sequence shown here is derived from an EMBL/GenBank/DDBJ whole genome shotgun (WGS) entry which is preliminary data.</text>
</comment>
<dbReference type="RefSeq" id="WP_227228749.1">
    <property type="nucleotide sequence ID" value="NZ_JAJCVJ010000001.1"/>
</dbReference>
<feature type="domain" description="PurM-like C-terminal" evidence="3">
    <location>
        <begin position="147"/>
        <end position="298"/>
    </location>
</feature>